<dbReference type="PANTHER" id="PTHR34047">
    <property type="entry name" value="NUCLEAR INTRON MATURASE 1, MITOCHONDRIAL-RELATED"/>
    <property type="match status" value="1"/>
</dbReference>
<feature type="domain" description="Reverse transcriptase" evidence="1">
    <location>
        <begin position="1"/>
        <end position="269"/>
    </location>
</feature>
<dbReference type="PANTHER" id="PTHR34047:SF8">
    <property type="entry name" value="PROTEIN YKFC"/>
    <property type="match status" value="1"/>
</dbReference>
<evidence type="ECO:0000313" key="3">
    <source>
        <dbReference type="Proteomes" id="UP000178774"/>
    </source>
</evidence>
<dbReference type="EMBL" id="MHOP01000020">
    <property type="protein sequence ID" value="OGZ65557.1"/>
    <property type="molecule type" value="Genomic_DNA"/>
</dbReference>
<organism evidence="2 3">
    <name type="scientific">Candidatus Staskawiczbacteria bacterium RIFCSPHIGHO2_01_FULL_41_41</name>
    <dbReference type="NCBI Taxonomy" id="1802203"/>
    <lineage>
        <taxon>Bacteria</taxon>
        <taxon>Candidatus Staskawicziibacteriota</taxon>
    </lineage>
</organism>
<dbReference type="Pfam" id="PF00078">
    <property type="entry name" value="RVT_1"/>
    <property type="match status" value="1"/>
</dbReference>
<reference evidence="2 3" key="1">
    <citation type="journal article" date="2016" name="Nat. Commun.">
        <title>Thousands of microbial genomes shed light on interconnected biogeochemical processes in an aquifer system.</title>
        <authorList>
            <person name="Anantharaman K."/>
            <person name="Brown C.T."/>
            <person name="Hug L.A."/>
            <person name="Sharon I."/>
            <person name="Castelle C.J."/>
            <person name="Probst A.J."/>
            <person name="Thomas B.C."/>
            <person name="Singh A."/>
            <person name="Wilkins M.J."/>
            <person name="Karaoz U."/>
            <person name="Brodie E.L."/>
            <person name="Williams K.H."/>
            <person name="Hubbard S.S."/>
            <person name="Banfield J.F."/>
        </authorList>
    </citation>
    <scope>NUCLEOTIDE SEQUENCE [LARGE SCALE GENOMIC DNA]</scope>
</reference>
<sequence length="323" mass="37567">MFVKKYNDIITIENILTAWQGFLRGKRYKKDVIEFQASLSQNLALLHGDLQNKTYQHGPYVAFNISDPKPRNIHKATVRDRIVHHIIYKELYPYFEPRFIYDSYSCRIAKGTHRALDRFHKFAGQVSRNHTQGCFVLKCDVRKFFASIDQAVLMGILSRHIEDGAILALLKEVISSFPAGLPLGNLTSQLLVNIYMHEFDMFMKQELRVAYYIRYADDFVTLSVDKTYLKQVLGQIETFLRGKLHLTLHPDKVYIKTYASGVDFLGWVHFPHHRQIRKTTKKKILRNTKHFPRPQTVNSYRGLLAHGNTYKVQKAAGITIDFS</sequence>
<dbReference type="SUPFAM" id="SSF56672">
    <property type="entry name" value="DNA/RNA polymerases"/>
    <property type="match status" value="1"/>
</dbReference>
<dbReference type="InterPro" id="IPR043502">
    <property type="entry name" value="DNA/RNA_pol_sf"/>
</dbReference>
<name>A0A1G2HSU9_9BACT</name>
<dbReference type="Proteomes" id="UP000178774">
    <property type="component" value="Unassembled WGS sequence"/>
</dbReference>
<gene>
    <name evidence="2" type="ORF">A2822_03415</name>
</gene>
<dbReference type="AlphaFoldDB" id="A0A1G2HSU9"/>
<proteinExistence type="predicted"/>
<dbReference type="CDD" id="cd01651">
    <property type="entry name" value="RT_G2_intron"/>
    <property type="match status" value="1"/>
</dbReference>
<dbReference type="InterPro" id="IPR000477">
    <property type="entry name" value="RT_dom"/>
</dbReference>
<protein>
    <recommendedName>
        <fullName evidence="1">Reverse transcriptase domain-containing protein</fullName>
    </recommendedName>
</protein>
<comment type="caution">
    <text evidence="2">The sequence shown here is derived from an EMBL/GenBank/DDBJ whole genome shotgun (WGS) entry which is preliminary data.</text>
</comment>
<dbReference type="PROSITE" id="PS50878">
    <property type="entry name" value="RT_POL"/>
    <property type="match status" value="1"/>
</dbReference>
<dbReference type="InterPro" id="IPR051083">
    <property type="entry name" value="GrpII_Intron_Splice-Mob/Def"/>
</dbReference>
<evidence type="ECO:0000259" key="1">
    <source>
        <dbReference type="PROSITE" id="PS50878"/>
    </source>
</evidence>
<evidence type="ECO:0000313" key="2">
    <source>
        <dbReference type="EMBL" id="OGZ65557.1"/>
    </source>
</evidence>
<accession>A0A1G2HSU9</accession>